<dbReference type="PANTHER" id="PTHR43095">
    <property type="entry name" value="SUGAR KINASE"/>
    <property type="match status" value="1"/>
</dbReference>
<dbReference type="CDD" id="cd07771">
    <property type="entry name" value="ASKHA_NBD_FGGY_RhaB-like"/>
    <property type="match status" value="1"/>
</dbReference>
<reference evidence="10 11" key="1">
    <citation type="submission" date="2019-01" db="EMBL/GenBank/DDBJ databases">
        <title>Leucobacter muris sp. nov. isolated from the nose of a laboratory mouse.</title>
        <authorList>
            <person name="Benga L."/>
            <person name="Sproeer C."/>
            <person name="Schumann P."/>
            <person name="Verbarg S."/>
            <person name="Bunk B."/>
            <person name="Engelhardt E."/>
            <person name="Benten P.M."/>
            <person name="Sager M."/>
        </authorList>
    </citation>
    <scope>NUCLEOTIDE SEQUENCE [LARGE SCALE GENOMIC DNA]</scope>
    <source>
        <strain evidence="10 11">DSM 101948</strain>
    </source>
</reference>
<feature type="domain" description="Carbohydrate kinase FGGY C-terminal" evidence="9">
    <location>
        <begin position="264"/>
        <end position="459"/>
    </location>
</feature>
<name>A0ABX5QIK3_9MICO</name>
<dbReference type="PANTHER" id="PTHR43095:SF5">
    <property type="entry name" value="XYLULOSE KINASE"/>
    <property type="match status" value="1"/>
</dbReference>
<accession>A0ABX5QIK3</accession>
<keyword evidence="11" id="KW-1185">Reference proteome</keyword>
<keyword evidence="3" id="KW-0808">Transferase</keyword>
<dbReference type="Gene3D" id="3.30.420.40">
    <property type="match status" value="2"/>
</dbReference>
<evidence type="ECO:0000256" key="7">
    <source>
        <dbReference type="ARBA" id="ARBA00023308"/>
    </source>
</evidence>
<dbReference type="Proteomes" id="UP000285768">
    <property type="component" value="Chromosome"/>
</dbReference>
<evidence type="ECO:0000256" key="4">
    <source>
        <dbReference type="ARBA" id="ARBA00022741"/>
    </source>
</evidence>
<protein>
    <submittedName>
        <fullName evidence="10">Rhamnulokinase</fullName>
    </submittedName>
</protein>
<evidence type="ECO:0000256" key="6">
    <source>
        <dbReference type="ARBA" id="ARBA00022840"/>
    </source>
</evidence>
<evidence type="ECO:0000259" key="8">
    <source>
        <dbReference type="Pfam" id="PF00370"/>
    </source>
</evidence>
<dbReference type="InterPro" id="IPR043129">
    <property type="entry name" value="ATPase_NBD"/>
</dbReference>
<keyword evidence="4" id="KW-0547">Nucleotide-binding</keyword>
<keyword evidence="5" id="KW-0418">Kinase</keyword>
<keyword evidence="2" id="KW-0859">Xylose metabolism</keyword>
<dbReference type="InterPro" id="IPR018485">
    <property type="entry name" value="FGGY_C"/>
</dbReference>
<keyword evidence="6" id="KW-0067">ATP-binding</keyword>
<dbReference type="SUPFAM" id="SSF53067">
    <property type="entry name" value="Actin-like ATPase domain"/>
    <property type="match status" value="2"/>
</dbReference>
<evidence type="ECO:0000256" key="2">
    <source>
        <dbReference type="ARBA" id="ARBA00022629"/>
    </source>
</evidence>
<keyword evidence="7" id="KW-0684">Rhamnose metabolism</keyword>
<keyword evidence="2" id="KW-0119">Carbohydrate metabolism</keyword>
<dbReference type="InterPro" id="IPR018484">
    <property type="entry name" value="FGGY_N"/>
</dbReference>
<evidence type="ECO:0000256" key="3">
    <source>
        <dbReference type="ARBA" id="ARBA00022679"/>
    </source>
</evidence>
<evidence type="ECO:0000256" key="5">
    <source>
        <dbReference type="ARBA" id="ARBA00022777"/>
    </source>
</evidence>
<comment type="similarity">
    <text evidence="1">Belongs to the FGGY kinase family.</text>
</comment>
<organism evidence="10 11">
    <name type="scientific">Leucobacter muris</name>
    <dbReference type="NCBI Taxonomy" id="1935379"/>
    <lineage>
        <taxon>Bacteria</taxon>
        <taxon>Bacillati</taxon>
        <taxon>Actinomycetota</taxon>
        <taxon>Actinomycetes</taxon>
        <taxon>Micrococcales</taxon>
        <taxon>Microbacteriaceae</taxon>
        <taxon>Leucobacter</taxon>
    </lineage>
</organism>
<evidence type="ECO:0000313" key="11">
    <source>
        <dbReference type="Proteomes" id="UP000285768"/>
    </source>
</evidence>
<dbReference type="InterPro" id="IPR013449">
    <property type="entry name" value="Rhamnulokinase"/>
</dbReference>
<dbReference type="Pfam" id="PF02782">
    <property type="entry name" value="FGGY_C"/>
    <property type="match status" value="1"/>
</dbReference>
<dbReference type="Pfam" id="PF00370">
    <property type="entry name" value="FGGY_N"/>
    <property type="match status" value="1"/>
</dbReference>
<evidence type="ECO:0000259" key="9">
    <source>
        <dbReference type="Pfam" id="PF02782"/>
    </source>
</evidence>
<dbReference type="InterPro" id="IPR050406">
    <property type="entry name" value="FGGY_Carb_Kinase"/>
</dbReference>
<dbReference type="RefSeq" id="WP_128387639.1">
    <property type="nucleotide sequence ID" value="NZ_CP035037.1"/>
</dbReference>
<sequence>MSTAPFAAAHGGTGADGAVAAVDLGASSGRVILGRVEDGALRTQHIARFANDPVRTRDGLHWNLLELYRQALAGLALAERGAPGEIISAGVDSWAVDYGLLRDGRLLGVPYHYRDARCEAGVARVHEIVAPEALYAANGLQHLSFNTVFQLAAEGPLLELADRMLMIPDLLGYWLTGVASAELSNASTTGLLDPRTRTWDTALAERLGLSPRILPPLVEAGTRLGPLVPEVAEIVGRAFDVTAVASHDTASAVAAIPSSRPDFAYISCGTWGLVGLELDAPVLSEEARLANFTNEGGIDGTTRFLHNVMGLWLLSESLRHWYPGSSDAQRSSRLQELLAEASRLGGPVPLFDVNDLSFMPPGDIPGRIDAWCARHGERAPGTPAETVRSIVESLAAAFADAVRTAAELAGRDVSIIHIVGGGSLNALLCQALADRSGLPVLAGPVEATAMGNLLVQAQAAGQVDPGLDALRAVAARSASLTTYTPGARSR</sequence>
<gene>
    <name evidence="10" type="ORF">Leucomu_14360</name>
</gene>
<evidence type="ECO:0000256" key="1">
    <source>
        <dbReference type="ARBA" id="ARBA00009156"/>
    </source>
</evidence>
<feature type="domain" description="Carbohydrate kinase FGGY N-terminal" evidence="8">
    <location>
        <begin position="21"/>
        <end position="252"/>
    </location>
</feature>
<evidence type="ECO:0000313" key="10">
    <source>
        <dbReference type="EMBL" id="QAB18938.1"/>
    </source>
</evidence>
<dbReference type="EMBL" id="CP035037">
    <property type="protein sequence ID" value="QAB18938.1"/>
    <property type="molecule type" value="Genomic_DNA"/>
</dbReference>
<proteinExistence type="inferred from homology"/>